<evidence type="ECO:0000313" key="3">
    <source>
        <dbReference type="Proteomes" id="UP000077623"/>
    </source>
</evidence>
<organism evidence="2 3">
    <name type="scientific">Candidatus Mycoplasma haematobovis</name>
    <dbReference type="NCBI Taxonomy" id="432608"/>
    <lineage>
        <taxon>Bacteria</taxon>
        <taxon>Bacillati</taxon>
        <taxon>Mycoplasmatota</taxon>
        <taxon>Mollicutes</taxon>
        <taxon>Mycoplasmataceae</taxon>
        <taxon>Mycoplasma</taxon>
    </lineage>
</organism>
<name>A0A1A9QER1_9MOLU</name>
<evidence type="ECO:0000313" key="2">
    <source>
        <dbReference type="EMBL" id="OAL10170.1"/>
    </source>
</evidence>
<dbReference type="InterPro" id="IPR022186">
    <property type="entry name" value="DUF3713"/>
</dbReference>
<dbReference type="Pfam" id="PF12506">
    <property type="entry name" value="DUF3713"/>
    <property type="match status" value="1"/>
</dbReference>
<dbReference type="AlphaFoldDB" id="A0A1A9QER1"/>
<dbReference type="Proteomes" id="UP000077623">
    <property type="component" value="Unassembled WGS sequence"/>
</dbReference>
<gene>
    <name evidence="2" type="ORF">A6V39_04630</name>
</gene>
<comment type="similarity">
    <text evidence="1">Belongs to the MG307/MG309/MG338 family.</text>
</comment>
<dbReference type="STRING" id="432608.A6V39_04630"/>
<evidence type="ECO:0000256" key="1">
    <source>
        <dbReference type="ARBA" id="ARBA00010828"/>
    </source>
</evidence>
<keyword evidence="3" id="KW-1185">Reference proteome</keyword>
<reference evidence="3" key="1">
    <citation type="submission" date="2016-04" db="EMBL/GenBank/DDBJ databases">
        <authorList>
            <person name="Quiroz-Castaneda R.E."/>
            <person name="Martinez-Ocampo F."/>
        </authorList>
    </citation>
    <scope>NUCLEOTIDE SEQUENCE [LARGE SCALE GENOMIC DNA]</scope>
    <source>
        <strain evidence="3">INIFAP01</strain>
    </source>
</reference>
<comment type="caution">
    <text evidence="2">The sequence shown here is derived from an EMBL/GenBank/DDBJ whole genome shotgun (WGS) entry which is preliminary data.</text>
</comment>
<dbReference type="EMBL" id="LWUJ01000012">
    <property type="protein sequence ID" value="OAL10170.1"/>
    <property type="molecule type" value="Genomic_DNA"/>
</dbReference>
<sequence length="1100" mass="126615">MLLSKRFSVAVGVTGSASAFMFYQQGWDTGSALDDAILSDIYKDTALLTKVSIDSSIDSNISGVKASFAYTLFSTNLDSFVKKLHEHFHTWALFRWADSFLQEGNNESYLVPKATIYDELVKLKFSYAKPSKANLTPQNWDRDSYIATQAKPVLEKQFKDVFFSTLFVTKKGDKHELGFDESIYTQYGRGSYSSKVSHFQQFIYDEWIKQESPFLLCTRDWKYSTNFNQGNFKNEDSIKKPEKPSFDFPDFGDIESEVKEFNNSYGNSNGKKDFCRNQDYQIWTASKIAELKDGYKASAILWRNGKDNGNSATKTINGNGEKVLDLFVDNGNGNQEQTSWNVPKDLLSSSSSDKKNLFALRDVKSNNNNNIATYARTLSGLSFFFKNSEHSDTKKFLLKNLSESESERTKKIGLFELKDELKEFFGKKAGQLLASYLSKNKSQLFKDGISEKLSSLLGSTYEFAQQLDKNQNLWKILHSFSETSKNYLDVKWGQGQEEKAPSKEHGLATPILFKRNLDMITSLGEAKWLTEIKSDNDGSFTTLTKDLFKEENKEELFNKAQELKKELAKFFSNVSVNEEKQYFNDYLLDNIYYDFKKADIIKKTIRNVALINKLGFNWFKNEINDYSIKVARSTSLPNNTQEELQQEIKNSVIDVFYAKEYLKEDYSDRLNYGGYKYTNINNNDKYCARKITNGDTKKLTVSTTLNDCSKKTEHEENEKQFRQKLVNYWLIKNYYYHAYGYEISSDLSSKYIYYLYSIFWLTNNQFANLKSFILSNIPSNRFGALVWMDKVEKAHWKNGEIEGSEAKIGKNKTSDNNQAEIDNVDMYFRDVNLSDIFNPFASTKIDKPKETNEKFPLNSDRISAFAKTGNNEFTEFFGFQGFVSEVFGDLDKEIMQKIFKNFQIHNPSKNKNYNLLTPYEVKEENTTGLAFGTVVKEQQDVNTVIDSFGGVDTLLHWVNSYFKSQSDILKSWVSEKNANAPLANKANIPLPEMKQKVKEIFKDGQAYKNATTRFSGFLQGSTESTFQDQKFFIANKDNTNTGWIIYITQVNRNDFQGGFEKLIDEIGIKTLFKMLAMLPNVEVARMRPAHQMFLENNLTV</sequence>
<protein>
    <submittedName>
        <fullName evidence="2">Uncharacterized protein</fullName>
    </submittedName>
</protein>
<proteinExistence type="inferred from homology"/>
<dbReference type="RefSeq" id="WP_187150553.1">
    <property type="nucleotide sequence ID" value="NZ_LWUJ01000012.1"/>
</dbReference>
<accession>A0A1A9QER1</accession>